<dbReference type="EMBL" id="JAZGQO010000001">
    <property type="protein sequence ID" value="KAK6195668.1"/>
    <property type="molecule type" value="Genomic_DNA"/>
</dbReference>
<keyword evidence="4" id="KW-1185">Reference proteome</keyword>
<dbReference type="PANTHER" id="PTHR13066">
    <property type="entry name" value="BASIC LEUCINE ZIPPER NUCLEAR FACTOR 1 BLZF1 PROTEIN"/>
    <property type="match status" value="1"/>
</dbReference>
<dbReference type="AlphaFoldDB" id="A0AAN8KIJ4"/>
<organism evidence="3 4">
    <name type="scientific">Patella caerulea</name>
    <name type="common">Rayed Mediterranean limpet</name>
    <dbReference type="NCBI Taxonomy" id="87958"/>
    <lineage>
        <taxon>Eukaryota</taxon>
        <taxon>Metazoa</taxon>
        <taxon>Spiralia</taxon>
        <taxon>Lophotrochozoa</taxon>
        <taxon>Mollusca</taxon>
        <taxon>Gastropoda</taxon>
        <taxon>Patellogastropoda</taxon>
        <taxon>Patelloidea</taxon>
        <taxon>Patellidae</taxon>
        <taxon>Patella</taxon>
    </lineage>
</organism>
<feature type="region of interest" description="Disordered" evidence="2">
    <location>
        <begin position="34"/>
        <end position="99"/>
    </location>
</feature>
<comment type="caution">
    <text evidence="3">The sequence shown here is derived from an EMBL/GenBank/DDBJ whole genome shotgun (WGS) entry which is preliminary data.</text>
</comment>
<dbReference type="Proteomes" id="UP001347796">
    <property type="component" value="Unassembled WGS sequence"/>
</dbReference>
<dbReference type="GO" id="GO:0000139">
    <property type="term" value="C:Golgi membrane"/>
    <property type="evidence" value="ECO:0007669"/>
    <property type="project" value="TreeGrafter"/>
</dbReference>
<feature type="coiled-coil region" evidence="1">
    <location>
        <begin position="148"/>
        <end position="208"/>
    </location>
</feature>
<keyword evidence="1" id="KW-0175">Coiled coil</keyword>
<reference evidence="3 4" key="1">
    <citation type="submission" date="2024-01" db="EMBL/GenBank/DDBJ databases">
        <title>The genome of the rayed Mediterranean limpet Patella caerulea (Linnaeus, 1758).</title>
        <authorList>
            <person name="Anh-Thu Weber A."/>
            <person name="Halstead-Nussloch G."/>
        </authorList>
    </citation>
    <scope>NUCLEOTIDE SEQUENCE [LARGE SCALE GENOMIC DNA]</scope>
    <source>
        <strain evidence="3">AATW-2023a</strain>
        <tissue evidence="3">Whole specimen</tissue>
    </source>
</reference>
<proteinExistence type="predicted"/>
<evidence type="ECO:0000256" key="2">
    <source>
        <dbReference type="SAM" id="MobiDB-lite"/>
    </source>
</evidence>
<evidence type="ECO:0000313" key="4">
    <source>
        <dbReference type="Proteomes" id="UP001347796"/>
    </source>
</evidence>
<dbReference type="PANTHER" id="PTHR13066:SF2">
    <property type="entry name" value="GOLGIN-45"/>
    <property type="match status" value="1"/>
</dbReference>
<dbReference type="GO" id="GO:0007030">
    <property type="term" value="P:Golgi organization"/>
    <property type="evidence" value="ECO:0007669"/>
    <property type="project" value="InterPro"/>
</dbReference>
<gene>
    <name evidence="3" type="ORF">SNE40_001050</name>
</gene>
<evidence type="ECO:0000256" key="1">
    <source>
        <dbReference type="SAM" id="Coils"/>
    </source>
</evidence>
<name>A0AAN8KIJ4_PATCE</name>
<dbReference type="GO" id="GO:0043001">
    <property type="term" value="P:Golgi to plasma membrane protein transport"/>
    <property type="evidence" value="ECO:0007669"/>
    <property type="project" value="InterPro"/>
</dbReference>
<sequence length="413" mass="46423">MASPVTKKNEYEKTKTRVLLREPIPKYSFHGKKLDKFNEDKKGKEEVSMKINQSISDQNEKSFQNTKVDKSAKPRGNVVPSISVKSNSVKSEDAKSAGPIPCTRVQPNICSDSSNVKPVNVVNPASSALNFTSSTSTDLYLPTTESPLEQAKQNEARLAKEVDSLKSQLEVQLQVNSELKRLLLASMGADLERNVERLARDKAQLSLELGDHMKKMTADYENLDKISIQADMWRSKFLASRVMIDELANAKAFYSLQYQESQDALQQMLNERHEIRTNLLEGYRCLQQVKDAFDPLNTHQSTVLPSTNILDLAKRAHQLAEIIRYRLLPASAKVHSVVNVEANWQDRLTPAETLAHEVISKSVSPMDYKYSMPQSLLGSTCSKGNIERYHPHTAYDNLTYNCCAKCKGEISVI</sequence>
<dbReference type="InterPro" id="IPR027095">
    <property type="entry name" value="Golgin-45"/>
</dbReference>
<feature type="compositionally biased region" description="Basic and acidic residues" evidence="2">
    <location>
        <begin position="34"/>
        <end position="48"/>
    </location>
</feature>
<accession>A0AAN8KIJ4</accession>
<feature type="compositionally biased region" description="Polar residues" evidence="2">
    <location>
        <begin position="50"/>
        <end position="66"/>
    </location>
</feature>
<evidence type="ECO:0000313" key="3">
    <source>
        <dbReference type="EMBL" id="KAK6195668.1"/>
    </source>
</evidence>
<evidence type="ECO:0008006" key="5">
    <source>
        <dbReference type="Google" id="ProtNLM"/>
    </source>
</evidence>
<protein>
    <recommendedName>
        <fullName evidence="5">Golgin-45</fullName>
    </recommendedName>
</protein>